<evidence type="ECO:0000256" key="1">
    <source>
        <dbReference type="SAM" id="MobiDB-lite"/>
    </source>
</evidence>
<dbReference type="InParanoid" id="E4UW96"/>
<dbReference type="GeneID" id="10027383"/>
<organism evidence="3">
    <name type="scientific">Arthroderma gypseum (strain ATCC MYA-4604 / CBS 118893)</name>
    <name type="common">Microsporum gypseum</name>
    <dbReference type="NCBI Taxonomy" id="535722"/>
    <lineage>
        <taxon>Eukaryota</taxon>
        <taxon>Fungi</taxon>
        <taxon>Dikarya</taxon>
        <taxon>Ascomycota</taxon>
        <taxon>Pezizomycotina</taxon>
        <taxon>Eurotiomycetes</taxon>
        <taxon>Eurotiomycetidae</taxon>
        <taxon>Onygenales</taxon>
        <taxon>Arthrodermataceae</taxon>
        <taxon>Nannizzia</taxon>
    </lineage>
</organism>
<proteinExistence type="predicted"/>
<accession>E4UW96</accession>
<protein>
    <submittedName>
        <fullName evidence="2">Uncharacterized protein</fullName>
    </submittedName>
</protein>
<feature type="compositionally biased region" description="Polar residues" evidence="1">
    <location>
        <begin position="1"/>
        <end position="15"/>
    </location>
</feature>
<feature type="region of interest" description="Disordered" evidence="1">
    <location>
        <begin position="1"/>
        <end position="26"/>
    </location>
</feature>
<evidence type="ECO:0000313" key="3">
    <source>
        <dbReference type="Proteomes" id="UP000002669"/>
    </source>
</evidence>
<dbReference type="HOGENOM" id="CLU_2305396_0_0_1"/>
<reference evidence="3" key="1">
    <citation type="journal article" date="2012" name="MBio">
        <title>Comparative genome analysis of Trichophyton rubrum and related dermatophytes reveals candidate genes involved in infection.</title>
        <authorList>
            <person name="Martinez D.A."/>
            <person name="Oliver B.G."/>
            <person name="Graeser Y."/>
            <person name="Goldberg J.M."/>
            <person name="Li W."/>
            <person name="Martinez-Rossi N.M."/>
            <person name="Monod M."/>
            <person name="Shelest E."/>
            <person name="Barton R.C."/>
            <person name="Birch E."/>
            <person name="Brakhage A.A."/>
            <person name="Chen Z."/>
            <person name="Gurr S.J."/>
            <person name="Heiman D."/>
            <person name="Heitman J."/>
            <person name="Kosti I."/>
            <person name="Rossi A."/>
            <person name="Saif S."/>
            <person name="Samalova M."/>
            <person name="Saunders C.W."/>
            <person name="Shea T."/>
            <person name="Summerbell R.C."/>
            <person name="Xu J."/>
            <person name="Young S."/>
            <person name="Zeng Q."/>
            <person name="Birren B.W."/>
            <person name="Cuomo C.A."/>
            <person name="White T.C."/>
        </authorList>
    </citation>
    <scope>NUCLEOTIDE SEQUENCE [LARGE SCALE GENOMIC DNA]</scope>
    <source>
        <strain evidence="3">ATCC MYA-4604 / CBS 118893</strain>
    </source>
</reference>
<dbReference type="EMBL" id="DS989825">
    <property type="protein sequence ID" value="EFR01704.1"/>
    <property type="molecule type" value="Genomic_DNA"/>
</dbReference>
<dbReference type="AlphaFoldDB" id="E4UW96"/>
<dbReference type="VEuPathDB" id="FungiDB:MGYG_04707"/>
<dbReference type="Proteomes" id="UP000002669">
    <property type="component" value="Unassembled WGS sequence"/>
</dbReference>
<keyword evidence="3" id="KW-1185">Reference proteome</keyword>
<name>E4UW96_ARTGP</name>
<dbReference type="RefSeq" id="XP_003172115.1">
    <property type="nucleotide sequence ID" value="XM_003172067.1"/>
</dbReference>
<evidence type="ECO:0000313" key="2">
    <source>
        <dbReference type="EMBL" id="EFR01704.1"/>
    </source>
</evidence>
<gene>
    <name evidence="2" type="ORF">MGYG_04707</name>
</gene>
<feature type="compositionally biased region" description="Basic and acidic residues" evidence="1">
    <location>
        <begin position="16"/>
        <end position="25"/>
    </location>
</feature>
<sequence length="100" mass="11541">MSQELYKTRGTASIERSTKENRKDMIPTPYDQPALCDSLFLQASSCGQVLYLLQLDDQNLCHNIIFLHVNFSFLVHLDKPNARLALKEEAKEEKIVRMTQ</sequence>